<dbReference type="EMBL" id="CP020472">
    <property type="protein sequence ID" value="ARD20445.1"/>
    <property type="molecule type" value="Genomic_DNA"/>
</dbReference>
<name>A0ABM6JI16_9GAMM</name>
<keyword evidence="5" id="KW-1185">Reference proteome</keyword>
<evidence type="ECO:0000256" key="2">
    <source>
        <dbReference type="SAM" id="SignalP"/>
    </source>
</evidence>
<dbReference type="PANTHER" id="PTHR42776">
    <property type="entry name" value="SERINE PEPTIDASE S9 FAMILY MEMBER"/>
    <property type="match status" value="1"/>
</dbReference>
<proteinExistence type="predicted"/>
<dbReference type="SUPFAM" id="SSF82171">
    <property type="entry name" value="DPP6 N-terminal domain-like"/>
    <property type="match status" value="1"/>
</dbReference>
<accession>A0ABM6JI16</accession>
<evidence type="ECO:0000313" key="4">
    <source>
        <dbReference type="EMBL" id="ARD20445.1"/>
    </source>
</evidence>
<evidence type="ECO:0000256" key="1">
    <source>
        <dbReference type="ARBA" id="ARBA00022801"/>
    </source>
</evidence>
<dbReference type="Pfam" id="PF00326">
    <property type="entry name" value="Peptidase_S9"/>
    <property type="match status" value="1"/>
</dbReference>
<dbReference type="Proteomes" id="UP000191820">
    <property type="component" value="Chromosome"/>
</dbReference>
<dbReference type="PANTHER" id="PTHR42776:SF27">
    <property type="entry name" value="DIPEPTIDYL PEPTIDASE FAMILY MEMBER 6"/>
    <property type="match status" value="1"/>
</dbReference>
<keyword evidence="1" id="KW-0378">Hydrolase</keyword>
<dbReference type="Gene3D" id="3.40.50.1820">
    <property type="entry name" value="alpha/beta hydrolase"/>
    <property type="match status" value="1"/>
</dbReference>
<dbReference type="SUPFAM" id="SSF53474">
    <property type="entry name" value="alpha/beta-Hydrolases"/>
    <property type="match status" value="1"/>
</dbReference>
<feature type="chain" id="PRO_5046688920" evidence="2">
    <location>
        <begin position="22"/>
        <end position="639"/>
    </location>
</feature>
<feature type="domain" description="Peptidase S9 prolyl oligopeptidase catalytic" evidence="3">
    <location>
        <begin position="425"/>
        <end position="636"/>
    </location>
</feature>
<dbReference type="InterPro" id="IPR001375">
    <property type="entry name" value="Peptidase_S9_cat"/>
</dbReference>
<reference evidence="4 5" key="1">
    <citation type="submission" date="2017-03" db="EMBL/GenBank/DDBJ databases">
        <title>Genome sequencing of Shewanella japonica KCTC 22435.</title>
        <authorList>
            <person name="Kim K.M."/>
        </authorList>
    </citation>
    <scope>NUCLEOTIDE SEQUENCE [LARGE SCALE GENOMIC DNA]</scope>
    <source>
        <strain evidence="4 5">KCTC 22435</strain>
    </source>
</reference>
<organism evidence="4 5">
    <name type="scientific">Shewanella japonica</name>
    <dbReference type="NCBI Taxonomy" id="93973"/>
    <lineage>
        <taxon>Bacteria</taxon>
        <taxon>Pseudomonadati</taxon>
        <taxon>Pseudomonadota</taxon>
        <taxon>Gammaproteobacteria</taxon>
        <taxon>Alteromonadales</taxon>
        <taxon>Shewanellaceae</taxon>
        <taxon>Shewanella</taxon>
    </lineage>
</organism>
<sequence>MMYIKLMIWGMLLCISNICLAASVEDYSRHSDYYNVKISPDGKHLAVLMNDEGRKRLAFLRTDNFEVTFALNSSGRDQPAEYYWVNNERVIVQVVQSRGRLELPINLGEIFAVNYDGSKRKMIFGIRSQPGIVLSGYGGFLLDKLEGDNKHVLITKRLLSRNGDVLPEVTRLNVYTGKERKVKRAPISYSQFLVDNDSVPRFVVGVDKNHDTKMYYSEGKGEDWQVFNTKFDGEFTPLTFSSDNKSVYALKTEENKPKGLYRYDLDTQKETFLYRSDIADPTYAISSDLNEVYGLRVDEDYSSYIFIKPDTQEAKLHKALIQAFNGDSVEITSKTKDGKQMVVRVSSDRNPGSFYIFDTDTMSARYLLSSKQWIKKEQQAETEPFRIKSSDGLVLNGYLTLPIGKKQNLPTVVLPHGGPHLRDYWRFDPQAQMLANAGYAVIKVNFRGSDGYGKHFMEAGYGEWGTGIQDDITQALNYAIQTGVTDKNRVCIFGASFGGYSALQSAIREPDMYQCAIGYVGVYDLPMMFDEGDIKTLNWGGSYLNKTLGTNPAELIAQSPSRNVDKLNAPVLIIHGEDDQRAHFEHALALKEALDEKGHPYEWLVKDKEGHGFYNEENILEANKAILAFLEKHIGDSAK</sequence>
<evidence type="ECO:0000313" key="5">
    <source>
        <dbReference type="Proteomes" id="UP000191820"/>
    </source>
</evidence>
<dbReference type="InterPro" id="IPR029058">
    <property type="entry name" value="AB_hydrolase_fold"/>
</dbReference>
<feature type="signal peptide" evidence="2">
    <location>
        <begin position="1"/>
        <end position="21"/>
    </location>
</feature>
<keyword evidence="2" id="KW-0732">Signal</keyword>
<gene>
    <name evidence="4" type="ORF">SJ2017_0096</name>
</gene>
<dbReference type="RefSeq" id="WP_244899748.1">
    <property type="nucleotide sequence ID" value="NZ_CP020472.1"/>
</dbReference>
<protein>
    <submittedName>
        <fullName evidence="4">Peptidase S9</fullName>
    </submittedName>
</protein>
<evidence type="ECO:0000259" key="3">
    <source>
        <dbReference type="Pfam" id="PF00326"/>
    </source>
</evidence>